<name>A0A9D0ZZI3_9ACTN</name>
<dbReference type="CDD" id="cd18548">
    <property type="entry name" value="ABC_6TM_Tm287_like"/>
    <property type="match status" value="1"/>
</dbReference>
<proteinExistence type="predicted"/>
<feature type="domain" description="ABC transmembrane type-1" evidence="11">
    <location>
        <begin position="178"/>
        <end position="432"/>
    </location>
</feature>
<dbReference type="GO" id="GO:0016887">
    <property type="term" value="F:ATP hydrolysis activity"/>
    <property type="evidence" value="ECO:0007669"/>
    <property type="project" value="InterPro"/>
</dbReference>
<dbReference type="InterPro" id="IPR003593">
    <property type="entry name" value="AAA+_ATPase"/>
</dbReference>
<dbReference type="GO" id="GO:0005886">
    <property type="term" value="C:plasma membrane"/>
    <property type="evidence" value="ECO:0007669"/>
    <property type="project" value="UniProtKB-SubCell"/>
</dbReference>
<dbReference type="Proteomes" id="UP000824261">
    <property type="component" value="Unassembled WGS sequence"/>
</dbReference>
<dbReference type="InterPro" id="IPR039421">
    <property type="entry name" value="Type_1_exporter"/>
</dbReference>
<feature type="transmembrane region" description="Helical" evidence="9">
    <location>
        <begin position="191"/>
        <end position="216"/>
    </location>
</feature>
<dbReference type="InterPro" id="IPR003439">
    <property type="entry name" value="ABC_transporter-like_ATP-bd"/>
</dbReference>
<accession>A0A9D0ZZI3</accession>
<dbReference type="Gene3D" id="1.20.1560.10">
    <property type="entry name" value="ABC transporter type 1, transmembrane domain"/>
    <property type="match status" value="1"/>
</dbReference>
<dbReference type="PROSITE" id="PS50929">
    <property type="entry name" value="ABC_TM1F"/>
    <property type="match status" value="1"/>
</dbReference>
<dbReference type="InterPro" id="IPR017871">
    <property type="entry name" value="ABC_transporter-like_CS"/>
</dbReference>
<evidence type="ECO:0000313" key="13">
    <source>
        <dbReference type="Proteomes" id="UP000824261"/>
    </source>
</evidence>
<comment type="subcellular location">
    <subcellularLocation>
        <location evidence="1">Cell membrane</location>
        <topology evidence="1">Multi-pass membrane protein</topology>
    </subcellularLocation>
</comment>
<gene>
    <name evidence="12" type="ORF">IAA69_02300</name>
</gene>
<evidence type="ECO:0000256" key="8">
    <source>
        <dbReference type="ARBA" id="ARBA00023136"/>
    </source>
</evidence>
<dbReference type="AlphaFoldDB" id="A0A9D0ZZI3"/>
<keyword evidence="2" id="KW-0813">Transport</keyword>
<feature type="transmembrane region" description="Helical" evidence="9">
    <location>
        <begin position="369"/>
        <end position="391"/>
    </location>
</feature>
<keyword evidence="8 9" id="KW-0472">Membrane</keyword>
<reference evidence="12" key="1">
    <citation type="submission" date="2020-10" db="EMBL/GenBank/DDBJ databases">
        <authorList>
            <person name="Gilroy R."/>
        </authorList>
    </citation>
    <scope>NUCLEOTIDE SEQUENCE</scope>
    <source>
        <strain evidence="12">ChiGjej1B1-2707</strain>
    </source>
</reference>
<dbReference type="EMBL" id="DVGB01000029">
    <property type="protein sequence ID" value="HIR01086.1"/>
    <property type="molecule type" value="Genomic_DNA"/>
</dbReference>
<feature type="transmembrane region" description="Helical" evidence="9">
    <location>
        <begin position="288"/>
        <end position="311"/>
    </location>
</feature>
<dbReference type="InterPro" id="IPR036640">
    <property type="entry name" value="ABC1_TM_sf"/>
</dbReference>
<dbReference type="SMART" id="SM00382">
    <property type="entry name" value="AAA"/>
    <property type="match status" value="1"/>
</dbReference>
<evidence type="ECO:0000256" key="5">
    <source>
        <dbReference type="ARBA" id="ARBA00022741"/>
    </source>
</evidence>
<sequence>MRIIRYLKIVPGTVALVVCLLVVQAFTDLSLPRYTSDIVDVGIQQSGIEHAAVDEITDETFRALCMMVPEDDETTLREAYAQGDDGDWHLTDEGAREREELDGIVSFPLVAVHYAAQMPDFDLAQAQQAYDAGMLSKDQIAQALDQAKSQLGDSGDALVDQQAIAAARAESEAAGVDVSSVQMAYLLRTGAAMLGMAALGMAASIAVGFLAARAAAKVGRTLRGRLFRQVVSFSDAEIHRFSAASLITRGTNDIQQIQMVSLMLLRMVIYAPILAIGGIVMVSSTNAAMSWIIVLAVVCLFVVIGILMSFAMPKFKIMQKLVDRVNLVAREMLTGLSVVRAFDRQRFEEERFDGANTDLMRTQLFTNRVMTFMMPSMMLIMNAVSVLIVWVGGSYIDQGVIQTGDMIAFITYSMVIIMSFLIIGMVSIMLPRANVAAERIDEVLAARSSIEDPSEPCDTELPQNGGAEIAFHDVTFSYADAEGGEPVLSHIDFTVPAGTTCAFIGSTGSGKSTVAKLVMRFYDATEGSVTIDGIDVRELSQAAVRRTIGYVPQKAFLFSGTVASNIAYADESMGEERVKEAARIAQTAEFVEAKEEGYDAPISQGGTNVSGGQRQRLAIARAIASGARALLFDDSFSALDYRTDATLRKALADSLGDRTLLIVAQRVATIMDADQIIVLDDGRMVGKGTHRELMSSCEAYREIALSQLSEEELMGGDAA</sequence>
<dbReference type="InterPro" id="IPR027417">
    <property type="entry name" value="P-loop_NTPase"/>
</dbReference>
<evidence type="ECO:0000256" key="7">
    <source>
        <dbReference type="ARBA" id="ARBA00022989"/>
    </source>
</evidence>
<dbReference type="PROSITE" id="PS00211">
    <property type="entry name" value="ABC_TRANSPORTER_1"/>
    <property type="match status" value="1"/>
</dbReference>
<dbReference type="PANTHER" id="PTHR24221">
    <property type="entry name" value="ATP-BINDING CASSETTE SUB-FAMILY B"/>
    <property type="match status" value="1"/>
</dbReference>
<keyword evidence="5" id="KW-0547">Nucleotide-binding</keyword>
<feature type="transmembrane region" description="Helical" evidence="9">
    <location>
        <begin position="263"/>
        <end position="282"/>
    </location>
</feature>
<dbReference type="Pfam" id="PF00664">
    <property type="entry name" value="ABC_membrane"/>
    <property type="match status" value="1"/>
</dbReference>
<dbReference type="PANTHER" id="PTHR24221:SF276">
    <property type="entry name" value="ABC TRANSPORTER, ATP-BINDING_PERMEASE PROTEIN"/>
    <property type="match status" value="1"/>
</dbReference>
<comment type="caution">
    <text evidence="12">The sequence shown here is derived from an EMBL/GenBank/DDBJ whole genome shotgun (WGS) entry which is preliminary data.</text>
</comment>
<evidence type="ECO:0000256" key="9">
    <source>
        <dbReference type="SAM" id="Phobius"/>
    </source>
</evidence>
<evidence type="ECO:0000256" key="1">
    <source>
        <dbReference type="ARBA" id="ARBA00004651"/>
    </source>
</evidence>
<evidence type="ECO:0000256" key="2">
    <source>
        <dbReference type="ARBA" id="ARBA00022448"/>
    </source>
</evidence>
<organism evidence="12 13">
    <name type="scientific">Candidatus Aveggerthella stercoripullorum</name>
    <dbReference type="NCBI Taxonomy" id="2840688"/>
    <lineage>
        <taxon>Bacteria</taxon>
        <taxon>Bacillati</taxon>
        <taxon>Actinomycetota</taxon>
        <taxon>Coriobacteriia</taxon>
        <taxon>Eggerthellales</taxon>
        <taxon>Eggerthellaceae</taxon>
        <taxon>Eggerthellaceae incertae sedis</taxon>
        <taxon>Candidatus Aveggerthella</taxon>
    </lineage>
</organism>
<evidence type="ECO:0000259" key="11">
    <source>
        <dbReference type="PROSITE" id="PS50929"/>
    </source>
</evidence>
<dbReference type="Pfam" id="PF00005">
    <property type="entry name" value="ABC_tran"/>
    <property type="match status" value="1"/>
</dbReference>
<dbReference type="FunFam" id="3.40.50.300:FF:000854">
    <property type="entry name" value="Multidrug ABC transporter ATP-binding protein"/>
    <property type="match status" value="1"/>
</dbReference>
<keyword evidence="6 12" id="KW-0067">ATP-binding</keyword>
<dbReference type="InterPro" id="IPR011527">
    <property type="entry name" value="ABC1_TM_dom"/>
</dbReference>
<evidence type="ECO:0000259" key="10">
    <source>
        <dbReference type="PROSITE" id="PS50893"/>
    </source>
</evidence>
<evidence type="ECO:0000313" key="12">
    <source>
        <dbReference type="EMBL" id="HIR01086.1"/>
    </source>
</evidence>
<reference evidence="12" key="2">
    <citation type="journal article" date="2021" name="PeerJ">
        <title>Extensive microbial diversity within the chicken gut microbiome revealed by metagenomics and culture.</title>
        <authorList>
            <person name="Gilroy R."/>
            <person name="Ravi A."/>
            <person name="Getino M."/>
            <person name="Pursley I."/>
            <person name="Horton D.L."/>
            <person name="Alikhan N.F."/>
            <person name="Baker D."/>
            <person name="Gharbi K."/>
            <person name="Hall N."/>
            <person name="Watson M."/>
            <person name="Adriaenssens E.M."/>
            <person name="Foster-Nyarko E."/>
            <person name="Jarju S."/>
            <person name="Secka A."/>
            <person name="Antonio M."/>
            <person name="Oren A."/>
            <person name="Chaudhuri R.R."/>
            <person name="La Ragione R."/>
            <person name="Hildebrand F."/>
            <person name="Pallen M.J."/>
        </authorList>
    </citation>
    <scope>NUCLEOTIDE SEQUENCE</scope>
    <source>
        <strain evidence="12">ChiGjej1B1-2707</strain>
    </source>
</reference>
<evidence type="ECO:0000256" key="6">
    <source>
        <dbReference type="ARBA" id="ARBA00022840"/>
    </source>
</evidence>
<keyword evidence="4 9" id="KW-0812">Transmembrane</keyword>
<feature type="domain" description="ABC transporter" evidence="10">
    <location>
        <begin position="469"/>
        <end position="706"/>
    </location>
</feature>
<dbReference type="PROSITE" id="PS50893">
    <property type="entry name" value="ABC_TRANSPORTER_2"/>
    <property type="match status" value="1"/>
</dbReference>
<dbReference type="GO" id="GO:0005524">
    <property type="term" value="F:ATP binding"/>
    <property type="evidence" value="ECO:0007669"/>
    <property type="project" value="UniProtKB-KW"/>
</dbReference>
<keyword evidence="3" id="KW-1003">Cell membrane</keyword>
<dbReference type="Gene3D" id="3.40.50.300">
    <property type="entry name" value="P-loop containing nucleotide triphosphate hydrolases"/>
    <property type="match status" value="1"/>
</dbReference>
<keyword evidence="7 9" id="KW-1133">Transmembrane helix</keyword>
<feature type="transmembrane region" description="Helical" evidence="9">
    <location>
        <begin position="406"/>
        <end position="430"/>
    </location>
</feature>
<dbReference type="GO" id="GO:0140359">
    <property type="term" value="F:ABC-type transporter activity"/>
    <property type="evidence" value="ECO:0007669"/>
    <property type="project" value="InterPro"/>
</dbReference>
<evidence type="ECO:0000256" key="4">
    <source>
        <dbReference type="ARBA" id="ARBA00022692"/>
    </source>
</evidence>
<protein>
    <submittedName>
        <fullName evidence="12">ABC transporter ATP-binding protein</fullName>
    </submittedName>
</protein>
<dbReference type="SUPFAM" id="SSF90123">
    <property type="entry name" value="ABC transporter transmembrane region"/>
    <property type="match status" value="1"/>
</dbReference>
<evidence type="ECO:0000256" key="3">
    <source>
        <dbReference type="ARBA" id="ARBA00022475"/>
    </source>
</evidence>
<dbReference type="SUPFAM" id="SSF52540">
    <property type="entry name" value="P-loop containing nucleoside triphosphate hydrolases"/>
    <property type="match status" value="1"/>
</dbReference>